<accession>A0A1Y1KW81</accession>
<dbReference type="AlphaFoldDB" id="A0A1Y1KW81"/>
<evidence type="ECO:0000313" key="1">
    <source>
        <dbReference type="EMBL" id="JAV65622.1"/>
    </source>
</evidence>
<reference evidence="1" key="1">
    <citation type="journal article" date="2016" name="Sci. Rep.">
        <title>Molecular characterization of firefly nuptial gifts: a multi-omics approach sheds light on postcopulatory sexual selection.</title>
        <authorList>
            <person name="Al-Wathiqui N."/>
            <person name="Fallon T.R."/>
            <person name="South A."/>
            <person name="Weng J.K."/>
            <person name="Lewis S.M."/>
        </authorList>
    </citation>
    <scope>NUCLEOTIDE SEQUENCE</scope>
</reference>
<name>A0A1Y1KW81_PHOPY</name>
<organism evidence="1">
    <name type="scientific">Photinus pyralis</name>
    <name type="common">Common eastern firefly</name>
    <name type="synonym">Lampyris pyralis</name>
    <dbReference type="NCBI Taxonomy" id="7054"/>
    <lineage>
        <taxon>Eukaryota</taxon>
        <taxon>Metazoa</taxon>
        <taxon>Ecdysozoa</taxon>
        <taxon>Arthropoda</taxon>
        <taxon>Hexapoda</taxon>
        <taxon>Insecta</taxon>
        <taxon>Pterygota</taxon>
        <taxon>Neoptera</taxon>
        <taxon>Endopterygota</taxon>
        <taxon>Coleoptera</taxon>
        <taxon>Polyphaga</taxon>
        <taxon>Elateriformia</taxon>
        <taxon>Elateroidea</taxon>
        <taxon>Lampyridae</taxon>
        <taxon>Lampyrinae</taxon>
        <taxon>Photinus</taxon>
    </lineage>
</organism>
<dbReference type="EMBL" id="GEZM01072035">
    <property type="protein sequence ID" value="JAV65622.1"/>
    <property type="molecule type" value="Transcribed_RNA"/>
</dbReference>
<protein>
    <submittedName>
        <fullName evidence="1">Uncharacterized protein</fullName>
    </submittedName>
</protein>
<proteinExistence type="predicted"/>
<sequence length="109" mass="12189">MISRRVYSRAGWSVPSTPCSPFSSSLLRWKPNIIAAATIEKNWGRRPKAGTGWCLRMPWTRHRGNAGMKRSAVRMRRGLVAEHAVDAMVSVELATVWCFCEVQNDEAGA</sequence>